<comment type="caution">
    <text evidence="2">The sequence shown here is derived from an EMBL/GenBank/DDBJ whole genome shotgun (WGS) entry which is preliminary data.</text>
</comment>
<dbReference type="EMBL" id="FQWA01000060">
    <property type="protein sequence ID" value="SHG21121.1"/>
    <property type="molecule type" value="Genomic_DNA"/>
</dbReference>
<protein>
    <submittedName>
        <fullName evidence="2">RloB-like protein</fullName>
    </submittedName>
</protein>
<sequence>MEKRTLKDAEPKERYFSPTLQDSQPEIDEGVRELGKLFPFIISGGSNTERFYFTHINDTTKYKFNIRPKYFNDESNYIEAFKKRIEEILKANSDAKIFCVYDWDTIFPKTGNQEKDAKFREKYNKEIENGVITMCPSMPSIEYWFLLHFVNHTSLLKNYSKVSQLLAPYIKPCFPEQNQKNKLKKLLKAEKHLKNPQWVRILCEKGKLETAIKRAETNIQKAEEKNDLINQSFSYVYKIFNSWQ</sequence>
<dbReference type="Proteomes" id="UP000184105">
    <property type="component" value="Unassembled WGS sequence"/>
</dbReference>
<keyword evidence="3" id="KW-1185">Reference proteome</keyword>
<dbReference type="Pfam" id="PF13707">
    <property type="entry name" value="RloB"/>
    <property type="match status" value="1"/>
</dbReference>
<dbReference type="InterPro" id="IPR025591">
    <property type="entry name" value="RloB"/>
</dbReference>
<feature type="coiled-coil region" evidence="1">
    <location>
        <begin position="205"/>
        <end position="232"/>
    </location>
</feature>
<organism evidence="2 3">
    <name type="scientific">Prevotella scopos JCM 17725</name>
    <dbReference type="NCBI Taxonomy" id="1236518"/>
    <lineage>
        <taxon>Bacteria</taxon>
        <taxon>Pseudomonadati</taxon>
        <taxon>Bacteroidota</taxon>
        <taxon>Bacteroidia</taxon>
        <taxon>Bacteroidales</taxon>
        <taxon>Prevotellaceae</taxon>
        <taxon>Prevotella</taxon>
    </lineage>
</organism>
<evidence type="ECO:0000313" key="2">
    <source>
        <dbReference type="EMBL" id="SHG21121.1"/>
    </source>
</evidence>
<gene>
    <name evidence="2" type="ORF">SAMN05444364_1607</name>
</gene>
<dbReference type="RefSeq" id="WP_025839953.1">
    <property type="nucleotide sequence ID" value="NZ_BAKP01000078.1"/>
</dbReference>
<evidence type="ECO:0000313" key="3">
    <source>
        <dbReference type="Proteomes" id="UP000184105"/>
    </source>
</evidence>
<name>A0AAX2F7V5_9BACT</name>
<proteinExistence type="predicted"/>
<reference evidence="2 3" key="1">
    <citation type="submission" date="2016-11" db="EMBL/GenBank/DDBJ databases">
        <authorList>
            <person name="Varghese N."/>
            <person name="Submissions S."/>
        </authorList>
    </citation>
    <scope>NUCLEOTIDE SEQUENCE [LARGE SCALE GENOMIC DNA]</scope>
    <source>
        <strain evidence="2 3">DSM 22613</strain>
    </source>
</reference>
<evidence type="ECO:0000256" key="1">
    <source>
        <dbReference type="SAM" id="Coils"/>
    </source>
</evidence>
<accession>A0AAX2F7V5</accession>
<keyword evidence="1" id="KW-0175">Coiled coil</keyword>
<dbReference type="AlphaFoldDB" id="A0AAX2F7V5"/>